<dbReference type="InterPro" id="IPR006015">
    <property type="entry name" value="Universal_stress_UspA"/>
</dbReference>
<dbReference type="eggNOG" id="COG0589">
    <property type="taxonomic scope" value="Bacteria"/>
</dbReference>
<feature type="domain" description="UspA" evidence="2">
    <location>
        <begin position="8"/>
        <end position="151"/>
    </location>
</feature>
<dbReference type="SUPFAM" id="SSF52402">
    <property type="entry name" value="Adenine nucleotide alpha hydrolases-like"/>
    <property type="match status" value="1"/>
</dbReference>
<dbReference type="STRING" id="1423806.FD15_GL001664"/>
<sequence>MGVMVQKYQKILVPVDGSENAEKSLERAIAIAKRNGAHLDILNVIDVKHFASNIGGVIDPTGDIIYSTFENVQSYLKELEQKVFEAGHKDVSVHARFGSPRMIISKEFPDEYNSDLIIISKTGLNPVERILMGAVTDYVVRMARCDVMVVR</sequence>
<evidence type="ECO:0000313" key="4">
    <source>
        <dbReference type="Proteomes" id="UP000050961"/>
    </source>
</evidence>
<evidence type="ECO:0000259" key="2">
    <source>
        <dbReference type="Pfam" id="PF00582"/>
    </source>
</evidence>
<evidence type="ECO:0000256" key="1">
    <source>
        <dbReference type="ARBA" id="ARBA00008791"/>
    </source>
</evidence>
<dbReference type="PRINTS" id="PR01438">
    <property type="entry name" value="UNVRSLSTRESS"/>
</dbReference>
<reference evidence="3 4" key="1">
    <citation type="journal article" date="2015" name="Genome Announc.">
        <title>Expanding the biotechnology potential of lactobacilli through comparative genomics of 213 strains and associated genera.</title>
        <authorList>
            <person name="Sun Z."/>
            <person name="Harris H.M."/>
            <person name="McCann A."/>
            <person name="Guo C."/>
            <person name="Argimon S."/>
            <person name="Zhang W."/>
            <person name="Yang X."/>
            <person name="Jeffery I.B."/>
            <person name="Cooney J.C."/>
            <person name="Kagawa T.F."/>
            <person name="Liu W."/>
            <person name="Song Y."/>
            <person name="Salvetti E."/>
            <person name="Wrobel A."/>
            <person name="Rasinkangas P."/>
            <person name="Parkhill J."/>
            <person name="Rea M.C."/>
            <person name="O'Sullivan O."/>
            <person name="Ritari J."/>
            <person name="Douillard F.P."/>
            <person name="Paul Ross R."/>
            <person name="Yang R."/>
            <person name="Briner A.E."/>
            <person name="Felis G.E."/>
            <person name="de Vos W.M."/>
            <person name="Barrangou R."/>
            <person name="Klaenhammer T.R."/>
            <person name="Caufield P.W."/>
            <person name="Cui Y."/>
            <person name="Zhang H."/>
            <person name="O'Toole P.W."/>
        </authorList>
    </citation>
    <scope>NUCLEOTIDE SEQUENCE [LARGE SCALE GENOMIC DNA]</scope>
    <source>
        <strain evidence="3 4">DSM 21376</strain>
    </source>
</reference>
<dbReference type="PANTHER" id="PTHR46268">
    <property type="entry name" value="STRESS RESPONSE PROTEIN NHAX"/>
    <property type="match status" value="1"/>
</dbReference>
<protein>
    <submittedName>
        <fullName evidence="3">Universal stress protein</fullName>
    </submittedName>
</protein>
<dbReference type="PANTHER" id="PTHR46268:SF6">
    <property type="entry name" value="UNIVERSAL STRESS PROTEIN UP12"/>
    <property type="match status" value="1"/>
</dbReference>
<keyword evidence="4" id="KW-1185">Reference proteome</keyword>
<dbReference type="InterPro" id="IPR006016">
    <property type="entry name" value="UspA"/>
</dbReference>
<dbReference type="AlphaFoldDB" id="A0A0R2DLX1"/>
<dbReference type="Gene3D" id="3.40.50.620">
    <property type="entry name" value="HUPs"/>
    <property type="match status" value="1"/>
</dbReference>
<organism evidence="3 4">
    <name type="scientific">Liquorilactobacillus sucicola DSM 21376 = JCM 15457</name>
    <dbReference type="NCBI Taxonomy" id="1423806"/>
    <lineage>
        <taxon>Bacteria</taxon>
        <taxon>Bacillati</taxon>
        <taxon>Bacillota</taxon>
        <taxon>Bacilli</taxon>
        <taxon>Lactobacillales</taxon>
        <taxon>Lactobacillaceae</taxon>
        <taxon>Liquorilactobacillus</taxon>
    </lineage>
</organism>
<comment type="caution">
    <text evidence="3">The sequence shown here is derived from an EMBL/GenBank/DDBJ whole genome shotgun (WGS) entry which is preliminary data.</text>
</comment>
<name>A0A0R2DLX1_9LACO</name>
<dbReference type="Proteomes" id="UP000050961">
    <property type="component" value="Unassembled WGS sequence"/>
</dbReference>
<accession>A0A0R2DLX1</accession>
<dbReference type="Pfam" id="PF00582">
    <property type="entry name" value="Usp"/>
    <property type="match status" value="1"/>
</dbReference>
<dbReference type="CDD" id="cd00293">
    <property type="entry name" value="USP-like"/>
    <property type="match status" value="1"/>
</dbReference>
<comment type="similarity">
    <text evidence="1">Belongs to the universal stress protein A family.</text>
</comment>
<dbReference type="InterPro" id="IPR014729">
    <property type="entry name" value="Rossmann-like_a/b/a_fold"/>
</dbReference>
<gene>
    <name evidence="3" type="ORF">FD15_GL001664</name>
</gene>
<dbReference type="PATRIC" id="fig|1423806.3.peg.1689"/>
<proteinExistence type="inferred from homology"/>
<evidence type="ECO:0000313" key="3">
    <source>
        <dbReference type="EMBL" id="KRN05120.1"/>
    </source>
</evidence>
<dbReference type="EMBL" id="AYZF01000017">
    <property type="protein sequence ID" value="KRN05120.1"/>
    <property type="molecule type" value="Genomic_DNA"/>
</dbReference>